<reference evidence="2" key="1">
    <citation type="submission" date="2020-06" db="EMBL/GenBank/DDBJ databases">
        <title>WGS assembly of Ceratodon purpureus strain R40.</title>
        <authorList>
            <person name="Carey S.B."/>
            <person name="Jenkins J."/>
            <person name="Shu S."/>
            <person name="Lovell J.T."/>
            <person name="Sreedasyam A."/>
            <person name="Maumus F."/>
            <person name="Tiley G.P."/>
            <person name="Fernandez-Pozo N."/>
            <person name="Barry K."/>
            <person name="Chen C."/>
            <person name="Wang M."/>
            <person name="Lipzen A."/>
            <person name="Daum C."/>
            <person name="Saski C.A."/>
            <person name="Payton A.C."/>
            <person name="Mcbreen J.C."/>
            <person name="Conrad R.E."/>
            <person name="Kollar L.M."/>
            <person name="Olsson S."/>
            <person name="Huttunen S."/>
            <person name="Landis J.B."/>
            <person name="Wickett N.J."/>
            <person name="Johnson M.G."/>
            <person name="Rensing S.A."/>
            <person name="Grimwood J."/>
            <person name="Schmutz J."/>
            <person name="Mcdaniel S.F."/>
        </authorList>
    </citation>
    <scope>NUCLEOTIDE SEQUENCE</scope>
    <source>
        <strain evidence="2">R40</strain>
    </source>
</reference>
<accession>A0A8T0JBT2</accession>
<comment type="caution">
    <text evidence="2">The sequence shown here is derived from an EMBL/GenBank/DDBJ whole genome shotgun (WGS) entry which is preliminary data.</text>
</comment>
<evidence type="ECO:0000256" key="1">
    <source>
        <dbReference type="SAM" id="MobiDB-lite"/>
    </source>
</evidence>
<evidence type="ECO:0000313" key="2">
    <source>
        <dbReference type="EMBL" id="KAG0592766.1"/>
    </source>
</evidence>
<name>A0A8T0JBT2_CERPU</name>
<dbReference type="EMBL" id="CM026421">
    <property type="protein sequence ID" value="KAG0592766.1"/>
    <property type="molecule type" value="Genomic_DNA"/>
</dbReference>
<dbReference type="Proteomes" id="UP000822688">
    <property type="component" value="Chromosome 1"/>
</dbReference>
<proteinExistence type="predicted"/>
<feature type="region of interest" description="Disordered" evidence="1">
    <location>
        <begin position="20"/>
        <end position="48"/>
    </location>
</feature>
<keyword evidence="3" id="KW-1185">Reference proteome</keyword>
<evidence type="ECO:0000313" key="3">
    <source>
        <dbReference type="Proteomes" id="UP000822688"/>
    </source>
</evidence>
<dbReference type="AlphaFoldDB" id="A0A8T0JBT2"/>
<protein>
    <submittedName>
        <fullName evidence="2">Uncharacterized protein</fullName>
    </submittedName>
</protein>
<gene>
    <name evidence="2" type="ORF">KC19_1G279400</name>
</gene>
<sequence>MMSNEIVHIKAERVVSNAARMKVSSSKRAPSAPEITAPMPPKKANALNKKKHSAEVLVLTTPSSVYPEGGCNHPTNAAPAMRAAPTRSEFEASTYICLSLNNLSM</sequence>
<organism evidence="2 3">
    <name type="scientific">Ceratodon purpureus</name>
    <name type="common">Fire moss</name>
    <name type="synonym">Dicranum purpureum</name>
    <dbReference type="NCBI Taxonomy" id="3225"/>
    <lineage>
        <taxon>Eukaryota</taxon>
        <taxon>Viridiplantae</taxon>
        <taxon>Streptophyta</taxon>
        <taxon>Embryophyta</taxon>
        <taxon>Bryophyta</taxon>
        <taxon>Bryophytina</taxon>
        <taxon>Bryopsida</taxon>
        <taxon>Dicranidae</taxon>
        <taxon>Pseudoditrichales</taxon>
        <taxon>Ditrichaceae</taxon>
        <taxon>Ceratodon</taxon>
    </lineage>
</organism>